<proteinExistence type="predicted"/>
<comment type="pathway">
    <text evidence="1">Amino-acid biosynthesis; L-asparagine biosynthesis; L-asparagine from L-aspartate (L-Gln route): step 1/1.</text>
</comment>
<gene>
    <name evidence="6" type="ORF">NG792_11835</name>
</gene>
<dbReference type="RefSeq" id="WP_261235561.1">
    <property type="nucleotide sequence ID" value="NZ_JAMXFA010000013.1"/>
</dbReference>
<evidence type="ECO:0000313" key="7">
    <source>
        <dbReference type="Proteomes" id="UP001525961"/>
    </source>
</evidence>
<dbReference type="SUPFAM" id="SSF56235">
    <property type="entry name" value="N-terminal nucleophile aminohydrolases (Ntn hydrolases)"/>
    <property type="match status" value="1"/>
</dbReference>
<evidence type="ECO:0000256" key="4">
    <source>
        <dbReference type="ARBA" id="ARBA00048741"/>
    </source>
</evidence>
<comment type="caution">
    <text evidence="6">The sequence shown here is derived from an EMBL/GenBank/DDBJ whole genome shotgun (WGS) entry which is preliminary data.</text>
</comment>
<evidence type="ECO:0000256" key="2">
    <source>
        <dbReference type="ARBA" id="ARBA00012737"/>
    </source>
</evidence>
<dbReference type="InterPro" id="IPR051786">
    <property type="entry name" value="ASN_synthetase/amidase"/>
</dbReference>
<comment type="catalytic activity">
    <reaction evidence="4">
        <text>L-aspartate + L-glutamine + ATP + H2O = L-asparagine + L-glutamate + AMP + diphosphate + H(+)</text>
        <dbReference type="Rhea" id="RHEA:12228"/>
        <dbReference type="ChEBI" id="CHEBI:15377"/>
        <dbReference type="ChEBI" id="CHEBI:15378"/>
        <dbReference type="ChEBI" id="CHEBI:29985"/>
        <dbReference type="ChEBI" id="CHEBI:29991"/>
        <dbReference type="ChEBI" id="CHEBI:30616"/>
        <dbReference type="ChEBI" id="CHEBI:33019"/>
        <dbReference type="ChEBI" id="CHEBI:58048"/>
        <dbReference type="ChEBI" id="CHEBI:58359"/>
        <dbReference type="ChEBI" id="CHEBI:456215"/>
        <dbReference type="EC" id="6.3.5.4"/>
    </reaction>
</comment>
<accession>A0ABT2N6S1</accession>
<name>A0ABT2N6S1_9CYAN</name>
<keyword evidence="3" id="KW-0061">Asparagine biosynthesis</keyword>
<dbReference type="EMBL" id="JAMXFA010000013">
    <property type="protein sequence ID" value="MCT7978398.1"/>
    <property type="molecule type" value="Genomic_DNA"/>
</dbReference>
<dbReference type="EC" id="6.3.5.4" evidence="2"/>
<sequence>MNLFLIAWNLPKEQRPQVMAELRQMTQVYPQLDPDTIWHQSIGTSGFTASMYTRENEGRSRRYVFANENQTTFYDGCLVARSGDFNAYDASALDVHWKSLPEELEGHFVVVRLDQNQESIELLTDFVGMEQVFYLQRQDMWLISNSVRLISRISQAKSFDPLGVSQWLTMGWVGSDRTLHEEIRVIPGSQHWKWQQGRAEPSRSNYYNRSQLSRKPQTPLTQKDTRQLAEEMTTICRYLAAGAGELECPITAGRDSRLMASFLLYGGIDAQYYTYGFSKNPDVILASKIAEAFNLRHQTITRTNEDVNEAWETTTQRLIRQNDGTISLWYIADVLGQPAHVESLFTSLWGVGSGSSRGIGNNPEYLLFGCKLEELKQYMGKKIVSNRGGFIRPEATALAQEALYEFIDEALDDGFSVNDVPDLYATYERVRRWGGSNARKVKPIGDFFSPFCTRPFTEAVFAIPPAYRYSESLHYEIMKLIMPQLHSFPFDKAPWPPQNSTFHMTRQLVKPGLVKAGKKIKRLLNILGTNTKKNQDFQVSKKAVEYERSQWIKGNYLRIRETCLSQPNSLLWNFVDKAKFEAVTSDLESVTSYIEDPTNSLRHLGSVFGVATLFYYTLDE</sequence>
<feature type="region of interest" description="Disordered" evidence="5">
    <location>
        <begin position="194"/>
        <end position="224"/>
    </location>
</feature>
<evidence type="ECO:0000256" key="5">
    <source>
        <dbReference type="SAM" id="MobiDB-lite"/>
    </source>
</evidence>
<protein>
    <recommendedName>
        <fullName evidence="2">asparagine synthase (glutamine-hydrolyzing)</fullName>
        <ecNumber evidence="2">6.3.5.4</ecNumber>
    </recommendedName>
</protein>
<dbReference type="InterPro" id="IPR029055">
    <property type="entry name" value="Ntn_hydrolases_N"/>
</dbReference>
<keyword evidence="7" id="KW-1185">Reference proteome</keyword>
<evidence type="ECO:0000256" key="3">
    <source>
        <dbReference type="ARBA" id="ARBA00022888"/>
    </source>
</evidence>
<dbReference type="Gene3D" id="3.40.50.620">
    <property type="entry name" value="HUPs"/>
    <property type="match status" value="1"/>
</dbReference>
<dbReference type="InterPro" id="IPR014729">
    <property type="entry name" value="Rossmann-like_a/b/a_fold"/>
</dbReference>
<dbReference type="PANTHER" id="PTHR43284">
    <property type="entry name" value="ASPARAGINE SYNTHETASE (GLUTAMINE-HYDROLYZING)"/>
    <property type="match status" value="1"/>
</dbReference>
<dbReference type="PANTHER" id="PTHR43284:SF1">
    <property type="entry name" value="ASPARAGINE SYNTHETASE"/>
    <property type="match status" value="1"/>
</dbReference>
<reference evidence="6 7" key="1">
    <citation type="journal article" date="2022" name="Front. Microbiol.">
        <title>High genomic differentiation and limited gene flow indicate recent cryptic speciation within the genus Laspinema (cyanobacteria).</title>
        <authorList>
            <person name="Stanojkovic A."/>
            <person name="Skoupy S."/>
            <person name="Skaloud P."/>
            <person name="Dvorak P."/>
        </authorList>
    </citation>
    <scope>NUCLEOTIDE SEQUENCE [LARGE SCALE GENOMIC DNA]</scope>
    <source>
        <strain evidence="6 7">D3b</strain>
    </source>
</reference>
<evidence type="ECO:0000313" key="6">
    <source>
        <dbReference type="EMBL" id="MCT7978398.1"/>
    </source>
</evidence>
<dbReference type="Gene3D" id="3.60.20.10">
    <property type="entry name" value="Glutamine Phosphoribosylpyrophosphate, subunit 1, domain 1"/>
    <property type="match status" value="1"/>
</dbReference>
<evidence type="ECO:0000256" key="1">
    <source>
        <dbReference type="ARBA" id="ARBA00005187"/>
    </source>
</evidence>
<dbReference type="Proteomes" id="UP001525961">
    <property type="component" value="Unassembled WGS sequence"/>
</dbReference>
<keyword evidence="3" id="KW-0028">Amino-acid biosynthesis</keyword>
<dbReference type="SUPFAM" id="SSF52402">
    <property type="entry name" value="Adenine nucleotide alpha hydrolases-like"/>
    <property type="match status" value="1"/>
</dbReference>
<feature type="compositionally biased region" description="Polar residues" evidence="5">
    <location>
        <begin position="202"/>
        <end position="222"/>
    </location>
</feature>
<organism evidence="6 7">
    <name type="scientific">Laspinema olomoucense D3b</name>
    <dbReference type="NCBI Taxonomy" id="2953688"/>
    <lineage>
        <taxon>Bacteria</taxon>
        <taxon>Bacillati</taxon>
        <taxon>Cyanobacteriota</taxon>
        <taxon>Cyanophyceae</taxon>
        <taxon>Oscillatoriophycideae</taxon>
        <taxon>Oscillatoriales</taxon>
        <taxon>Laspinemataceae</taxon>
        <taxon>Laspinema</taxon>
        <taxon>Laspinema olomoucense</taxon>
    </lineage>
</organism>